<dbReference type="KEGG" id="zmm:Zmob_1149"/>
<proteinExistence type="predicted"/>
<evidence type="ECO:0000313" key="2">
    <source>
        <dbReference type="EMBL" id="AEH62979.1"/>
    </source>
</evidence>
<dbReference type="SUPFAM" id="SSF53448">
    <property type="entry name" value="Nucleotide-diphospho-sugar transferases"/>
    <property type="match status" value="1"/>
</dbReference>
<dbReference type="Gene3D" id="3.90.550.10">
    <property type="entry name" value="Spore Coat Polysaccharide Biosynthesis Protein SpsA, Chain A"/>
    <property type="match status" value="1"/>
</dbReference>
<dbReference type="EMBL" id="CP002850">
    <property type="protein sequence ID" value="AEH62979.1"/>
    <property type="molecule type" value="Genomic_DNA"/>
</dbReference>
<dbReference type="RefSeq" id="WP_014500893.1">
    <property type="nucleotide sequence ID" value="NC_017262.1"/>
</dbReference>
<evidence type="ECO:0000313" key="3">
    <source>
        <dbReference type="Proteomes" id="UP000001494"/>
    </source>
</evidence>
<feature type="domain" description="Glycosyltransferase 2-like" evidence="1">
    <location>
        <begin position="38"/>
        <end position="148"/>
    </location>
</feature>
<evidence type="ECO:0000259" key="1">
    <source>
        <dbReference type="Pfam" id="PF00535"/>
    </source>
</evidence>
<accession>A0A0H3G2Q5</accession>
<dbReference type="Pfam" id="PF00535">
    <property type="entry name" value="Glycos_transf_2"/>
    <property type="match status" value="1"/>
</dbReference>
<dbReference type="HOGENOM" id="CLU_1320469_0_0_5"/>
<dbReference type="GO" id="GO:0016740">
    <property type="term" value="F:transferase activity"/>
    <property type="evidence" value="ECO:0007669"/>
    <property type="project" value="UniProtKB-KW"/>
</dbReference>
<reference evidence="2 3" key="1">
    <citation type="journal article" date="2011" name="J. Bacteriol.">
        <title>Genome sequence of the ethanol-producing Zymomonas mobilis subsp. mobilis lectotype strain ATCC 10988.</title>
        <authorList>
            <person name="Pappas K.M."/>
            <person name="Kouvelis V.N."/>
            <person name="Saunders E."/>
            <person name="Brettin T.S."/>
            <person name="Bruce D."/>
            <person name="Detter C."/>
            <person name="Balakireva M."/>
            <person name="Han C.S."/>
            <person name="Savvakis G."/>
            <person name="Kyrpides N.C."/>
            <person name="Typas M.A."/>
        </authorList>
    </citation>
    <scope>NUCLEOTIDE SEQUENCE [LARGE SCALE GENOMIC DNA]</scope>
    <source>
        <strain evidence="3">ATCC 10988 / DSM 424 / CCUG 17860 / LMG 404 / NCIMB 8938 / NRRL B-806 / ZM1</strain>
    </source>
</reference>
<name>A0A0H3G2Q5_ZYMMA</name>
<dbReference type="AlphaFoldDB" id="A0A0H3G2Q5"/>
<dbReference type="InterPro" id="IPR001173">
    <property type="entry name" value="Glyco_trans_2-like"/>
</dbReference>
<protein>
    <submittedName>
        <fullName evidence="2">Glycosyl transferase family 2</fullName>
    </submittedName>
</protein>
<dbReference type="InterPro" id="IPR029044">
    <property type="entry name" value="Nucleotide-diphossugar_trans"/>
</dbReference>
<gene>
    <name evidence="2" type="ordered locus">Zmob_1149</name>
</gene>
<organism evidence="2 3">
    <name type="scientific">Zymomonas mobilis subsp. mobilis (strain ATCC 10988 / DSM 424 / LMG 404 / NCIMB 8938 / NRRL B-806 / ZM1)</name>
    <dbReference type="NCBI Taxonomy" id="555217"/>
    <lineage>
        <taxon>Bacteria</taxon>
        <taxon>Pseudomonadati</taxon>
        <taxon>Pseudomonadota</taxon>
        <taxon>Alphaproteobacteria</taxon>
        <taxon>Sphingomonadales</taxon>
        <taxon>Zymomonadaceae</taxon>
        <taxon>Zymomonas</taxon>
    </lineage>
</organism>
<dbReference type="eggNOG" id="COG1216">
    <property type="taxonomic scope" value="Bacteria"/>
</dbReference>
<sequence length="208" mass="23578">MTANKPDLPIKIAICFPSGPMVHVDFMISTAIMMQHTPDVEFILINNKSPNIAVSRNACVAMAQEAKADYLFFLDSDMDIPPDTITRLLSHDKDIIGVNYRKRTENILFSGVESVNKFEDLTDHGLLPALFIPTGCLLIRMSVFDHLFRPYFLFALRDFEDNEEKAIFGEDYVFSVKAMAAGYKLWFDMDVTQKVKHIGQLPYTLGSD</sequence>
<dbReference type="OrthoDB" id="561165at2"/>
<keyword evidence="2" id="KW-0808">Transferase</keyword>
<dbReference type="Proteomes" id="UP000001494">
    <property type="component" value="Chromosome"/>
</dbReference>